<dbReference type="eggNOG" id="COG1132">
    <property type="taxonomic scope" value="Bacteria"/>
</dbReference>
<evidence type="ECO:0000256" key="7">
    <source>
        <dbReference type="ARBA" id="ARBA00022989"/>
    </source>
</evidence>
<feature type="transmembrane region" description="Helical" evidence="12">
    <location>
        <begin position="33"/>
        <end position="54"/>
    </location>
</feature>
<keyword evidence="16" id="KW-1185">Reference proteome</keyword>
<dbReference type="STRING" id="1692.BMAGN_0039"/>
<dbReference type="AlphaFoldDB" id="A0A087BAP1"/>
<dbReference type="Pfam" id="PF00664">
    <property type="entry name" value="ABC_membrane"/>
    <property type="match status" value="1"/>
</dbReference>
<dbReference type="EMBL" id="JGZB01000004">
    <property type="protein sequence ID" value="KFI68091.1"/>
    <property type="molecule type" value="Genomic_DNA"/>
</dbReference>
<evidence type="ECO:0000256" key="6">
    <source>
        <dbReference type="ARBA" id="ARBA00022840"/>
    </source>
</evidence>
<dbReference type="Proteomes" id="UP000029052">
    <property type="component" value="Unassembled WGS sequence"/>
</dbReference>
<evidence type="ECO:0000313" key="16">
    <source>
        <dbReference type="Proteomes" id="UP000029052"/>
    </source>
</evidence>
<keyword evidence="8 12" id="KW-0472">Membrane</keyword>
<protein>
    <recommendedName>
        <fullName evidence="11">Fatty acid ABC transporter ATP-binding/permease protein</fullName>
    </recommendedName>
</protein>
<dbReference type="FunFam" id="3.40.50.300:FF:000287">
    <property type="entry name" value="Multidrug ABC transporter ATP-binding protein"/>
    <property type="match status" value="1"/>
</dbReference>
<keyword evidence="4 12" id="KW-0812">Transmembrane</keyword>
<sequence>MPGPMGRRGRGVAEKPDNFGASMKKLMVFAKKYVPVIIIALVLGVAGTICQIIGPNVLKDMTNTITQGLPAIVNGKPILRSIDMGQIERYGWTLIILYLAYALFSYAQSWLMANVTQRTAQMLRGAISEKMNRLPLKYFDTHSNGDVMSRITNDVDAIGQTLGQSLGSLITSLTLFVGALVMMFANNVTMTLCAVGVTIIGLILMMIVMKSSQKYFVRQQVALGDVNGHVEEMYSGHTVVKAFNGEFASIRRFERYNDALYESGWKSQFFSGLMMPMMNFVGNLGYVAVCVVGAALTIDGKIEFGVIVAFMLYIRFFTQPLSQFAQAFQNLQRCAAGSERVFAFLEEPELSDESKKQPLLGEKAPVKGAVSFEHVQFGYDPGKQIIHDFSVNVNPGEKIAIVGPTGAGKTTMVNLLMRFYEINGGKISIDGIDTKSVPRWNVHDQFSMVLQDTWVFNGTVKENIRYSKREVTDEQIVAACKAVGLDHYVRSLPLGYDTVLDENTSLSQGQRQLLTIARAMVQNAPILILDEATSSVDTRTEELIQTAMDNLTVGRTSFVIAHRLSTIRDADKILVMRSGDIVESGTHEELLAKNGFYADIYNSQFALDGEAESRSRMMA</sequence>
<evidence type="ECO:0000256" key="11">
    <source>
        <dbReference type="ARBA" id="ARBA00071747"/>
    </source>
</evidence>
<dbReference type="PROSITE" id="PS00211">
    <property type="entry name" value="ABC_TRANSPORTER_1"/>
    <property type="match status" value="1"/>
</dbReference>
<dbReference type="InterPro" id="IPR027417">
    <property type="entry name" value="P-loop_NTPase"/>
</dbReference>
<dbReference type="GO" id="GO:0005524">
    <property type="term" value="F:ATP binding"/>
    <property type="evidence" value="ECO:0007669"/>
    <property type="project" value="UniProtKB-KW"/>
</dbReference>
<dbReference type="SMART" id="SM00382">
    <property type="entry name" value="AAA"/>
    <property type="match status" value="1"/>
</dbReference>
<evidence type="ECO:0000256" key="9">
    <source>
        <dbReference type="ARBA" id="ARBA00055053"/>
    </source>
</evidence>
<dbReference type="CDD" id="cd03254">
    <property type="entry name" value="ABCC_Glucan_exporter_like"/>
    <property type="match status" value="1"/>
</dbReference>
<evidence type="ECO:0000256" key="1">
    <source>
        <dbReference type="ARBA" id="ARBA00004651"/>
    </source>
</evidence>
<accession>A0A087BAP1</accession>
<evidence type="ECO:0000256" key="5">
    <source>
        <dbReference type="ARBA" id="ARBA00022741"/>
    </source>
</evidence>
<dbReference type="SUPFAM" id="SSF52540">
    <property type="entry name" value="P-loop containing nucleoside triphosphate hydrolases"/>
    <property type="match status" value="1"/>
</dbReference>
<evidence type="ECO:0000256" key="3">
    <source>
        <dbReference type="ARBA" id="ARBA00022475"/>
    </source>
</evidence>
<dbReference type="InterPro" id="IPR011527">
    <property type="entry name" value="ABC1_TM_dom"/>
</dbReference>
<dbReference type="SUPFAM" id="SSF90123">
    <property type="entry name" value="ABC transporter transmembrane region"/>
    <property type="match status" value="1"/>
</dbReference>
<dbReference type="Gene3D" id="1.20.1560.10">
    <property type="entry name" value="ABC transporter type 1, transmembrane domain"/>
    <property type="match status" value="1"/>
</dbReference>
<dbReference type="GO" id="GO:0005886">
    <property type="term" value="C:plasma membrane"/>
    <property type="evidence" value="ECO:0007669"/>
    <property type="project" value="UniProtKB-SubCell"/>
</dbReference>
<keyword evidence="3" id="KW-1003">Cell membrane</keyword>
<dbReference type="PANTHER" id="PTHR43394:SF1">
    <property type="entry name" value="ATP-BINDING CASSETTE SUB-FAMILY B MEMBER 10, MITOCHONDRIAL"/>
    <property type="match status" value="1"/>
</dbReference>
<feature type="transmembrane region" description="Helical" evidence="12">
    <location>
        <begin position="166"/>
        <end position="183"/>
    </location>
</feature>
<evidence type="ECO:0000256" key="12">
    <source>
        <dbReference type="SAM" id="Phobius"/>
    </source>
</evidence>
<dbReference type="FunFam" id="1.20.1560.10:FF:000011">
    <property type="entry name" value="Multidrug ABC transporter ATP-binding protein"/>
    <property type="match status" value="1"/>
</dbReference>
<dbReference type="InterPro" id="IPR017871">
    <property type="entry name" value="ABC_transporter-like_CS"/>
</dbReference>
<comment type="caution">
    <text evidence="15">The sequence shown here is derived from an EMBL/GenBank/DDBJ whole genome shotgun (WGS) entry which is preliminary data.</text>
</comment>
<gene>
    <name evidence="15" type="ORF">BMAGN_0039</name>
</gene>
<dbReference type="GO" id="GO:0016887">
    <property type="term" value="F:ATP hydrolysis activity"/>
    <property type="evidence" value="ECO:0007669"/>
    <property type="project" value="InterPro"/>
</dbReference>
<proteinExistence type="inferred from homology"/>
<evidence type="ECO:0000256" key="8">
    <source>
        <dbReference type="ARBA" id="ARBA00023136"/>
    </source>
</evidence>
<organism evidence="15 16">
    <name type="scientific">Bifidobacterium magnum</name>
    <dbReference type="NCBI Taxonomy" id="1692"/>
    <lineage>
        <taxon>Bacteria</taxon>
        <taxon>Bacillati</taxon>
        <taxon>Actinomycetota</taxon>
        <taxon>Actinomycetes</taxon>
        <taxon>Bifidobacteriales</taxon>
        <taxon>Bifidobacteriaceae</taxon>
        <taxon>Bifidobacterium</taxon>
    </lineage>
</organism>
<feature type="transmembrane region" description="Helical" evidence="12">
    <location>
        <begin position="189"/>
        <end position="209"/>
    </location>
</feature>
<dbReference type="InterPro" id="IPR039421">
    <property type="entry name" value="Type_1_exporter"/>
</dbReference>
<feature type="transmembrane region" description="Helical" evidence="12">
    <location>
        <begin position="277"/>
        <end position="296"/>
    </location>
</feature>
<dbReference type="RefSeq" id="WP_026502117.1">
    <property type="nucleotide sequence ID" value="NZ_JGZB01000004.1"/>
</dbReference>
<dbReference type="PROSITE" id="PS50929">
    <property type="entry name" value="ABC_TM1F"/>
    <property type="match status" value="1"/>
</dbReference>
<keyword evidence="6 15" id="KW-0067">ATP-binding</keyword>
<dbReference type="Gene3D" id="3.40.50.300">
    <property type="entry name" value="P-loop containing nucleotide triphosphate hydrolases"/>
    <property type="match status" value="1"/>
</dbReference>
<dbReference type="PROSITE" id="PS50893">
    <property type="entry name" value="ABC_TRANSPORTER_2"/>
    <property type="match status" value="1"/>
</dbReference>
<comment type="subcellular location">
    <subcellularLocation>
        <location evidence="1">Cell membrane</location>
        <topology evidence="1">Multi-pass membrane protein</topology>
    </subcellularLocation>
</comment>
<feature type="domain" description="ABC transmembrane type-1" evidence="14">
    <location>
        <begin position="38"/>
        <end position="333"/>
    </location>
</feature>
<dbReference type="InterPro" id="IPR036640">
    <property type="entry name" value="ABC1_TM_sf"/>
</dbReference>
<feature type="transmembrane region" description="Helical" evidence="12">
    <location>
        <begin position="90"/>
        <end position="113"/>
    </location>
</feature>
<reference evidence="15 16" key="1">
    <citation type="submission" date="2014-03" db="EMBL/GenBank/DDBJ databases">
        <title>Genomics of Bifidobacteria.</title>
        <authorList>
            <person name="Ventura M."/>
            <person name="Milani C."/>
            <person name="Lugli G.A."/>
        </authorList>
    </citation>
    <scope>NUCLEOTIDE SEQUENCE [LARGE SCALE GENOMIC DNA]</scope>
    <source>
        <strain evidence="15 16">LMG 11591</strain>
    </source>
</reference>
<keyword evidence="5" id="KW-0547">Nucleotide-binding</keyword>
<evidence type="ECO:0000259" key="13">
    <source>
        <dbReference type="PROSITE" id="PS50893"/>
    </source>
</evidence>
<evidence type="ECO:0000313" key="15">
    <source>
        <dbReference type="EMBL" id="KFI68091.1"/>
    </source>
</evidence>
<dbReference type="InterPro" id="IPR003593">
    <property type="entry name" value="AAA+_ATPase"/>
</dbReference>
<name>A0A087BAP1_9BIFI</name>
<evidence type="ECO:0000259" key="14">
    <source>
        <dbReference type="PROSITE" id="PS50929"/>
    </source>
</evidence>
<evidence type="ECO:0000256" key="10">
    <source>
        <dbReference type="ARBA" id="ARBA00061644"/>
    </source>
</evidence>
<keyword evidence="2" id="KW-0813">Transport</keyword>
<comment type="function">
    <text evidence="9">ABC transporter involved in fatty acid import. Transmembrane domains (TMD) form a pore in the membrane and the ATP-binding domain (NBD) is responsible for energy generation.</text>
</comment>
<dbReference type="InterPro" id="IPR003439">
    <property type="entry name" value="ABC_transporter-like_ATP-bd"/>
</dbReference>
<comment type="similarity">
    <text evidence="10">Belongs to the ABC transporter superfamily. Lipid exporter (TC 3.A.1.106) family.</text>
</comment>
<evidence type="ECO:0000256" key="4">
    <source>
        <dbReference type="ARBA" id="ARBA00022692"/>
    </source>
</evidence>
<keyword evidence="7 12" id="KW-1133">Transmembrane helix</keyword>
<evidence type="ECO:0000256" key="2">
    <source>
        <dbReference type="ARBA" id="ARBA00022448"/>
    </source>
</evidence>
<dbReference type="CDD" id="cd18547">
    <property type="entry name" value="ABC_6TM_Tm288_like"/>
    <property type="match status" value="1"/>
</dbReference>
<keyword evidence="15" id="KW-0378">Hydrolase</keyword>
<dbReference type="Pfam" id="PF00005">
    <property type="entry name" value="ABC_tran"/>
    <property type="match status" value="1"/>
</dbReference>
<feature type="domain" description="ABC transporter" evidence="13">
    <location>
        <begin position="370"/>
        <end position="603"/>
    </location>
</feature>
<dbReference type="GO" id="GO:0015421">
    <property type="term" value="F:ABC-type oligopeptide transporter activity"/>
    <property type="evidence" value="ECO:0007669"/>
    <property type="project" value="TreeGrafter"/>
</dbReference>
<dbReference type="PANTHER" id="PTHR43394">
    <property type="entry name" value="ATP-DEPENDENT PERMEASE MDL1, MITOCHONDRIAL"/>
    <property type="match status" value="1"/>
</dbReference>